<reference evidence="10" key="1">
    <citation type="submission" date="2013-12" db="EMBL/GenBank/DDBJ databases">
        <authorList>
            <person name="Omoto C.K."/>
            <person name="Sibley D."/>
            <person name="Venepally P."/>
            <person name="Hadjithomas M."/>
            <person name="Karamycheva S."/>
            <person name="Brunk B."/>
            <person name="Roos D."/>
            <person name="Caler E."/>
            <person name="Lorenzi H."/>
        </authorList>
    </citation>
    <scope>NUCLEOTIDE SEQUENCE</scope>
</reference>
<dbReference type="InterPro" id="IPR017441">
    <property type="entry name" value="Protein_kinase_ATP_BS"/>
</dbReference>
<dbReference type="eggNOG" id="KOG0671">
    <property type="taxonomic scope" value="Eukaryota"/>
</dbReference>
<feature type="domain" description="Protein kinase" evidence="9">
    <location>
        <begin position="58"/>
        <end position="475"/>
    </location>
</feature>
<evidence type="ECO:0000256" key="6">
    <source>
        <dbReference type="PROSITE-ProRule" id="PRU10141"/>
    </source>
</evidence>
<dbReference type="GO" id="GO:0005634">
    <property type="term" value="C:nucleus"/>
    <property type="evidence" value="ECO:0007669"/>
    <property type="project" value="TreeGrafter"/>
</dbReference>
<keyword evidence="2 10" id="KW-0808">Transferase</keyword>
<dbReference type="PANTHER" id="PTHR45646">
    <property type="entry name" value="SERINE/THREONINE-PROTEIN KINASE DOA-RELATED"/>
    <property type="match status" value="1"/>
</dbReference>
<dbReference type="EMBL" id="AFNH02001335">
    <property type="protein sequence ID" value="EZG43305.1"/>
    <property type="molecule type" value="Genomic_DNA"/>
</dbReference>
<dbReference type="GO" id="GO:0004674">
    <property type="term" value="F:protein serine/threonine kinase activity"/>
    <property type="evidence" value="ECO:0007669"/>
    <property type="project" value="UniProtKB-KW"/>
</dbReference>
<dbReference type="GO" id="GO:0004712">
    <property type="term" value="F:protein serine/threonine/tyrosine kinase activity"/>
    <property type="evidence" value="ECO:0007669"/>
    <property type="project" value="UniProtKB-EC"/>
</dbReference>
<dbReference type="GO" id="GO:0005524">
    <property type="term" value="F:ATP binding"/>
    <property type="evidence" value="ECO:0007669"/>
    <property type="project" value="UniProtKB-UniRule"/>
</dbReference>
<dbReference type="InterPro" id="IPR011009">
    <property type="entry name" value="Kinase-like_dom_sf"/>
</dbReference>
<evidence type="ECO:0000256" key="1">
    <source>
        <dbReference type="ARBA" id="ARBA00022527"/>
    </source>
</evidence>
<comment type="similarity">
    <text evidence="7">Belongs to the protein kinase superfamily.</text>
</comment>
<dbReference type="PROSITE" id="PS50011">
    <property type="entry name" value="PROTEIN_KINASE_DOM"/>
    <property type="match status" value="1"/>
</dbReference>
<evidence type="ECO:0000256" key="3">
    <source>
        <dbReference type="ARBA" id="ARBA00022741"/>
    </source>
</evidence>
<keyword evidence="1 7" id="KW-0723">Serine/threonine-protein kinase</keyword>
<dbReference type="InterPro" id="IPR051175">
    <property type="entry name" value="CLK_kinases"/>
</dbReference>
<comment type="caution">
    <text evidence="10">The sequence shown here is derived from an EMBL/GenBank/DDBJ whole genome shotgun (WGS) entry which is preliminary data.</text>
</comment>
<evidence type="ECO:0000313" key="11">
    <source>
        <dbReference type="Proteomes" id="UP000019763"/>
    </source>
</evidence>
<dbReference type="PANTHER" id="PTHR45646:SF11">
    <property type="entry name" value="SERINE_THREONINE-PROTEIN KINASE DOA"/>
    <property type="match status" value="1"/>
</dbReference>
<evidence type="ECO:0000256" key="7">
    <source>
        <dbReference type="RuleBase" id="RU000304"/>
    </source>
</evidence>
<dbReference type="GeneID" id="22916018"/>
<evidence type="ECO:0000259" key="9">
    <source>
        <dbReference type="PROSITE" id="PS50011"/>
    </source>
</evidence>
<dbReference type="InterPro" id="IPR008271">
    <property type="entry name" value="Ser/Thr_kinase_AS"/>
</dbReference>
<dbReference type="InterPro" id="IPR000719">
    <property type="entry name" value="Prot_kinase_dom"/>
</dbReference>
<feature type="region of interest" description="Disordered" evidence="8">
    <location>
        <begin position="134"/>
        <end position="205"/>
    </location>
</feature>
<dbReference type="Pfam" id="PF00069">
    <property type="entry name" value="Pkinase"/>
    <property type="match status" value="1"/>
</dbReference>
<protein>
    <submittedName>
        <fullName evidence="10">Protein kinase</fullName>
        <ecNumber evidence="10">2.7.12.1</ecNumber>
    </submittedName>
</protein>
<feature type="binding site" evidence="6">
    <location>
        <position position="87"/>
    </location>
    <ligand>
        <name>ATP</name>
        <dbReference type="ChEBI" id="CHEBI:30616"/>
    </ligand>
</feature>
<dbReference type="SMART" id="SM00220">
    <property type="entry name" value="S_TKc"/>
    <property type="match status" value="1"/>
</dbReference>
<keyword evidence="4 10" id="KW-0418">Kinase</keyword>
<keyword evidence="5 6" id="KW-0067">ATP-binding</keyword>
<evidence type="ECO:0000256" key="8">
    <source>
        <dbReference type="SAM" id="MobiDB-lite"/>
    </source>
</evidence>
<gene>
    <name evidence="10" type="ORF">GNI_177520</name>
</gene>
<dbReference type="EC" id="2.7.12.1" evidence="10"/>
<evidence type="ECO:0000256" key="5">
    <source>
        <dbReference type="ARBA" id="ARBA00022840"/>
    </source>
</evidence>
<sequence>MMRGVSPFARSQRPLMRDRNVRRDERVRYSAGGGNAEHIAEGGEHIEWFAGLYLRSGLKVLRELGLGTFGCVLECLDEDRGQHLAVKVIKNGTEYKEAAEYEAEILRIIYNHNNKPTRAGSAIENIGQHKNLVLADLPSPNGTPGADEALGGSGDADLNDSDAALKDAGSADGGPTDVGLKDAGLNDADPADREPESVTAGEVDEKKKSTNQNCIVLYDWFIYEHKHMCLVTEKLGPSLYQFMYRNNMRPFQLKDIQVIAKDILSCLVFLKELGLTHTDLKLENVLFVDPELPDDIPVRSGGTWKDYQQPNNAHVKVADFGGATFARDEHCPLINTRQYRAPEVILNLGWNESSDMWSFGCIVFELYAGQLLFRTHDHLEHLHLLERYIGRIPSHMLKRASNTRGCEYVKRYNQQKCFLRPLTRDLGRRPAFAGGSIIEQLDCGVEEFNSFVCKILTIDPDRRPTPREMMDHPFLHMTL</sequence>
<dbReference type="PROSITE" id="PS00107">
    <property type="entry name" value="PROTEIN_KINASE_ATP"/>
    <property type="match status" value="1"/>
</dbReference>
<dbReference type="SUPFAM" id="SSF56112">
    <property type="entry name" value="Protein kinase-like (PK-like)"/>
    <property type="match status" value="2"/>
</dbReference>
<dbReference type="Gene3D" id="1.10.510.10">
    <property type="entry name" value="Transferase(Phosphotransferase) domain 1"/>
    <property type="match status" value="1"/>
</dbReference>
<evidence type="ECO:0000313" key="10">
    <source>
        <dbReference type="EMBL" id="EZG43305.1"/>
    </source>
</evidence>
<evidence type="ECO:0000256" key="4">
    <source>
        <dbReference type="ARBA" id="ARBA00022777"/>
    </source>
</evidence>
<name>A0A023AYE3_GRENI</name>
<organism evidence="10 11">
    <name type="scientific">Gregarina niphandrodes</name>
    <name type="common">Septate eugregarine</name>
    <dbReference type="NCBI Taxonomy" id="110365"/>
    <lineage>
        <taxon>Eukaryota</taxon>
        <taxon>Sar</taxon>
        <taxon>Alveolata</taxon>
        <taxon>Apicomplexa</taxon>
        <taxon>Conoidasida</taxon>
        <taxon>Gregarinasina</taxon>
        <taxon>Eugregarinorida</taxon>
        <taxon>Gregarinidae</taxon>
        <taxon>Gregarina</taxon>
    </lineage>
</organism>
<dbReference type="VEuPathDB" id="CryptoDB:GNI_177520"/>
<dbReference type="AlphaFoldDB" id="A0A023AYE3"/>
<dbReference type="OrthoDB" id="283111at2759"/>
<keyword evidence="3 6" id="KW-0547">Nucleotide-binding</keyword>
<accession>A0A023AYE3</accession>
<proteinExistence type="inferred from homology"/>
<evidence type="ECO:0000256" key="2">
    <source>
        <dbReference type="ARBA" id="ARBA00022679"/>
    </source>
</evidence>
<keyword evidence="11" id="KW-1185">Reference proteome</keyword>
<dbReference type="RefSeq" id="XP_011133447.1">
    <property type="nucleotide sequence ID" value="XM_011135145.1"/>
</dbReference>
<dbReference type="PROSITE" id="PS00108">
    <property type="entry name" value="PROTEIN_KINASE_ST"/>
    <property type="match status" value="1"/>
</dbReference>
<dbReference type="Gene3D" id="3.30.200.20">
    <property type="entry name" value="Phosphorylase Kinase, domain 1"/>
    <property type="match status" value="2"/>
</dbReference>
<dbReference type="Proteomes" id="UP000019763">
    <property type="component" value="Unassembled WGS sequence"/>
</dbReference>